<proteinExistence type="predicted"/>
<dbReference type="EMBL" id="VKKZ01000010">
    <property type="protein sequence ID" value="KAA6437404.1"/>
    <property type="molecule type" value="Genomic_DNA"/>
</dbReference>
<dbReference type="Proteomes" id="UP001570846">
    <property type="component" value="Unassembled WGS sequence"/>
</dbReference>
<dbReference type="Proteomes" id="UP000323866">
    <property type="component" value="Unassembled WGS sequence"/>
</dbReference>
<dbReference type="Pfam" id="PF13302">
    <property type="entry name" value="Acetyltransf_3"/>
    <property type="match status" value="1"/>
</dbReference>
<organism evidence="3 5">
    <name type="scientific">Rufibacter glacialis</name>
    <dbReference type="NCBI Taxonomy" id="1259555"/>
    <lineage>
        <taxon>Bacteria</taxon>
        <taxon>Pseudomonadati</taxon>
        <taxon>Bacteroidota</taxon>
        <taxon>Cytophagia</taxon>
        <taxon>Cytophagales</taxon>
        <taxon>Hymenobacteraceae</taxon>
        <taxon>Rufibacter</taxon>
    </lineage>
</organism>
<dbReference type="PANTHER" id="PTHR43610">
    <property type="entry name" value="BLL6696 PROTEIN"/>
    <property type="match status" value="1"/>
</dbReference>
<sequence length="196" mass="22465">MNFNLQPSLENQTLVLSPLQENDFEALHQVASDPNIWEQHPNKDRWKEEVFRVFFDGALQSKGAFKVVEKATGNIMGSTRIYDYNEQEDSIFIGYTFYATSYWGKGVNRAVKAMMLEYLFQYVSKVFFHIGANNIRSQIAISRMGAEKIAEQEVAYFGEATKLNYVYEISKEKWETVKENKQSGPPPGHPTAEPTS</sequence>
<evidence type="ECO:0000313" key="4">
    <source>
        <dbReference type="EMBL" id="MFA1771918.1"/>
    </source>
</evidence>
<reference evidence="3 5" key="2">
    <citation type="submission" date="2019-09" db="EMBL/GenBank/DDBJ databases">
        <title>A bacterium isolated from glacier soil.</title>
        <authorList>
            <person name="Liu Q."/>
        </authorList>
    </citation>
    <scope>NUCLEOTIDE SEQUENCE [LARGE SCALE GENOMIC DNA]</scope>
    <source>
        <strain evidence="3 5">MDT1-10-3</strain>
    </source>
</reference>
<dbReference type="OrthoDB" id="9795199at2"/>
<evidence type="ECO:0000313" key="3">
    <source>
        <dbReference type="EMBL" id="KAA6437404.1"/>
    </source>
</evidence>
<keyword evidence="4" id="KW-0012">Acyltransferase</keyword>
<accession>A0A5M8QQX6</accession>
<comment type="caution">
    <text evidence="3">The sequence shown here is derived from an EMBL/GenBank/DDBJ whole genome shotgun (WGS) entry which is preliminary data.</text>
</comment>
<keyword evidence="3" id="KW-0808">Transferase</keyword>
<evidence type="ECO:0000313" key="6">
    <source>
        <dbReference type="Proteomes" id="UP001570846"/>
    </source>
</evidence>
<evidence type="ECO:0000259" key="2">
    <source>
        <dbReference type="PROSITE" id="PS51186"/>
    </source>
</evidence>
<dbReference type="GO" id="GO:0016747">
    <property type="term" value="F:acyltransferase activity, transferring groups other than amino-acyl groups"/>
    <property type="evidence" value="ECO:0007669"/>
    <property type="project" value="InterPro"/>
</dbReference>
<evidence type="ECO:0000256" key="1">
    <source>
        <dbReference type="SAM" id="MobiDB-lite"/>
    </source>
</evidence>
<dbReference type="RefSeq" id="WP_149097027.1">
    <property type="nucleotide sequence ID" value="NZ_BMMG01000001.1"/>
</dbReference>
<feature type="domain" description="N-acetyltransferase" evidence="2">
    <location>
        <begin position="14"/>
        <end position="172"/>
    </location>
</feature>
<dbReference type="PROSITE" id="PS51186">
    <property type="entry name" value="GNAT"/>
    <property type="match status" value="1"/>
</dbReference>
<dbReference type="PANTHER" id="PTHR43610:SF1">
    <property type="entry name" value="N-ACETYLTRANSFERASE DOMAIN-CONTAINING PROTEIN"/>
    <property type="match status" value="1"/>
</dbReference>
<dbReference type="InterPro" id="IPR000182">
    <property type="entry name" value="GNAT_dom"/>
</dbReference>
<dbReference type="Gene3D" id="3.40.630.30">
    <property type="match status" value="1"/>
</dbReference>
<evidence type="ECO:0000313" key="5">
    <source>
        <dbReference type="Proteomes" id="UP000323866"/>
    </source>
</evidence>
<feature type="region of interest" description="Disordered" evidence="1">
    <location>
        <begin position="176"/>
        <end position="196"/>
    </location>
</feature>
<dbReference type="SUPFAM" id="SSF55729">
    <property type="entry name" value="Acyl-CoA N-acyltransferases (Nat)"/>
    <property type="match status" value="1"/>
</dbReference>
<dbReference type="EC" id="2.3.-.-" evidence="4"/>
<reference evidence="3 5" key="1">
    <citation type="submission" date="2019-07" db="EMBL/GenBank/DDBJ databases">
        <authorList>
            <person name="Qu J.-H."/>
        </authorList>
    </citation>
    <scope>NUCLEOTIDE SEQUENCE [LARGE SCALE GENOMIC DNA]</scope>
    <source>
        <strain evidence="3 5">MDT1-10-3</strain>
    </source>
</reference>
<name>A0A5M8QQX6_9BACT</name>
<dbReference type="AlphaFoldDB" id="A0A5M8QQX6"/>
<protein>
    <submittedName>
        <fullName evidence="3">GNAT family N-acetyltransferase</fullName>
        <ecNumber evidence="4">2.3.-.-</ecNumber>
    </submittedName>
</protein>
<gene>
    <name evidence="4" type="ORF">ACD591_11505</name>
    <name evidence="3" type="ORF">FOE74_02570</name>
</gene>
<keyword evidence="6" id="KW-1185">Reference proteome</keyword>
<dbReference type="EMBL" id="JBGOGF010000006">
    <property type="protein sequence ID" value="MFA1771918.1"/>
    <property type="molecule type" value="Genomic_DNA"/>
</dbReference>
<reference evidence="4 6" key="3">
    <citation type="submission" date="2024-08" db="EMBL/GenBank/DDBJ databases">
        <authorList>
            <person name="Wei W."/>
        </authorList>
    </citation>
    <scope>NUCLEOTIDE SEQUENCE [LARGE SCALE GENOMIC DNA]</scope>
    <source>
        <strain evidence="4 6">XU2</strain>
    </source>
</reference>
<dbReference type="InterPro" id="IPR016181">
    <property type="entry name" value="Acyl_CoA_acyltransferase"/>
</dbReference>